<sequence length="127" mass="13582">MVNATLLSLMRANSPLVLKESGKREDQLRYHVSGTHGHRDDRGQTEEGTNSGGHGKDPVRSELDKTLDFLAQVVESNCDCECLLLAVMACDRYKAVSSPLLYAVSMSSRACSLLTAGVFLASGAHGG</sequence>
<keyword evidence="8" id="KW-1185">Reference proteome</keyword>
<evidence type="ECO:0000313" key="7">
    <source>
        <dbReference type="EMBL" id="OWK18228.1"/>
    </source>
</evidence>
<keyword evidence="5" id="KW-0675">Receptor</keyword>
<comment type="subcellular location">
    <subcellularLocation>
        <location evidence="1">Cell membrane</location>
        <topology evidence="1">Multi-pass membrane protein</topology>
    </subcellularLocation>
</comment>
<feature type="region of interest" description="Disordered" evidence="6">
    <location>
        <begin position="23"/>
        <end position="60"/>
    </location>
</feature>
<dbReference type="PANTHER" id="PTHR26452">
    <property type="entry name" value="OLFACTORY RECEPTOR"/>
    <property type="match status" value="1"/>
</dbReference>
<dbReference type="InterPro" id="IPR050516">
    <property type="entry name" value="Olfactory_GPCR"/>
</dbReference>
<evidence type="ECO:0000256" key="4">
    <source>
        <dbReference type="ARBA" id="ARBA00023040"/>
    </source>
</evidence>
<dbReference type="AlphaFoldDB" id="A0A212DJ21"/>
<reference evidence="7 8" key="1">
    <citation type="journal article" date="2018" name="Mol. Genet. Genomics">
        <title>The red deer Cervus elaphus genome CerEla1.0: sequencing, annotating, genes, and chromosomes.</title>
        <authorList>
            <person name="Bana N.A."/>
            <person name="Nyiri A."/>
            <person name="Nagy J."/>
            <person name="Frank K."/>
            <person name="Nagy T."/>
            <person name="Steger V."/>
            <person name="Schiller M."/>
            <person name="Lakatos P."/>
            <person name="Sugar L."/>
            <person name="Horn P."/>
            <person name="Barta E."/>
            <person name="Orosz L."/>
        </authorList>
    </citation>
    <scope>NUCLEOTIDE SEQUENCE [LARGE SCALE GENOMIC DNA]</scope>
    <source>
        <strain evidence="7">Hungarian</strain>
    </source>
</reference>
<evidence type="ECO:0000256" key="2">
    <source>
        <dbReference type="ARBA" id="ARBA00022475"/>
    </source>
</evidence>
<evidence type="ECO:0000256" key="6">
    <source>
        <dbReference type="SAM" id="MobiDB-lite"/>
    </source>
</evidence>
<evidence type="ECO:0000313" key="8">
    <source>
        <dbReference type="Proteomes" id="UP000242450"/>
    </source>
</evidence>
<gene>
    <name evidence="7" type="ORF">Celaphus_00009397</name>
</gene>
<dbReference type="GO" id="GO:0005886">
    <property type="term" value="C:plasma membrane"/>
    <property type="evidence" value="ECO:0007669"/>
    <property type="project" value="UniProtKB-SubCell"/>
</dbReference>
<organism evidence="7 8">
    <name type="scientific">Cervus elaphus hippelaphus</name>
    <name type="common">European red deer</name>
    <dbReference type="NCBI Taxonomy" id="46360"/>
    <lineage>
        <taxon>Eukaryota</taxon>
        <taxon>Metazoa</taxon>
        <taxon>Chordata</taxon>
        <taxon>Craniata</taxon>
        <taxon>Vertebrata</taxon>
        <taxon>Euteleostomi</taxon>
        <taxon>Mammalia</taxon>
        <taxon>Eutheria</taxon>
        <taxon>Laurasiatheria</taxon>
        <taxon>Artiodactyla</taxon>
        <taxon>Ruminantia</taxon>
        <taxon>Pecora</taxon>
        <taxon>Cervidae</taxon>
        <taxon>Cervinae</taxon>
        <taxon>Cervus</taxon>
    </lineage>
</organism>
<accession>A0A212DJ21</accession>
<dbReference type="GO" id="GO:0007608">
    <property type="term" value="P:sensory perception of smell"/>
    <property type="evidence" value="ECO:0007669"/>
    <property type="project" value="UniProtKB-KW"/>
</dbReference>
<evidence type="ECO:0000256" key="3">
    <source>
        <dbReference type="ARBA" id="ARBA00022725"/>
    </source>
</evidence>
<dbReference type="Proteomes" id="UP000242450">
    <property type="component" value="Chromosome 1"/>
</dbReference>
<protein>
    <submittedName>
        <fullName evidence="7">Uncharacterized protein</fullName>
    </submittedName>
</protein>
<keyword evidence="2" id="KW-1003">Cell membrane</keyword>
<keyword evidence="3" id="KW-0716">Sensory transduction</keyword>
<proteinExistence type="predicted"/>
<dbReference type="SUPFAM" id="SSF81321">
    <property type="entry name" value="Family A G protein-coupled receptor-like"/>
    <property type="match status" value="1"/>
</dbReference>
<keyword evidence="2" id="KW-0472">Membrane</keyword>
<evidence type="ECO:0000256" key="1">
    <source>
        <dbReference type="ARBA" id="ARBA00004651"/>
    </source>
</evidence>
<keyword evidence="4" id="KW-0807">Transducer</keyword>
<dbReference type="Gene3D" id="1.20.1070.10">
    <property type="entry name" value="Rhodopsin 7-helix transmembrane proteins"/>
    <property type="match status" value="1"/>
</dbReference>
<keyword evidence="3" id="KW-0552">Olfaction</keyword>
<keyword evidence="4" id="KW-0297">G-protein coupled receptor</keyword>
<dbReference type="OrthoDB" id="9706118at2759"/>
<dbReference type="EMBL" id="MKHE01000001">
    <property type="protein sequence ID" value="OWK18228.1"/>
    <property type="molecule type" value="Genomic_DNA"/>
</dbReference>
<name>A0A212DJ21_CEREH</name>
<evidence type="ECO:0000256" key="5">
    <source>
        <dbReference type="ARBA" id="ARBA00023170"/>
    </source>
</evidence>
<comment type="caution">
    <text evidence="7">The sequence shown here is derived from an EMBL/GenBank/DDBJ whole genome shotgun (WGS) entry which is preliminary data.</text>
</comment>
<dbReference type="GO" id="GO:0004930">
    <property type="term" value="F:G protein-coupled receptor activity"/>
    <property type="evidence" value="ECO:0007669"/>
    <property type="project" value="UniProtKB-KW"/>
</dbReference>